<organism evidence="1 2">
    <name type="scientific">Eiseniibacteriota bacterium</name>
    <dbReference type="NCBI Taxonomy" id="2212470"/>
    <lineage>
        <taxon>Bacteria</taxon>
        <taxon>Candidatus Eiseniibacteriota</taxon>
    </lineage>
</organism>
<reference evidence="1" key="1">
    <citation type="submission" date="2020-04" db="EMBL/GenBank/DDBJ databases">
        <authorList>
            <person name="Zhang T."/>
        </authorList>
    </citation>
    <scope>NUCLEOTIDE SEQUENCE</scope>
    <source>
        <strain evidence="1">HKST-UBA02</strain>
    </source>
</reference>
<comment type="caution">
    <text evidence="1">The sequence shown here is derived from an EMBL/GenBank/DDBJ whole genome shotgun (WGS) entry which is preliminary data.</text>
</comment>
<gene>
    <name evidence="1" type="ORF">KDA27_26145</name>
</gene>
<dbReference type="AlphaFoldDB" id="A0A956NIP5"/>
<sequence>MAAVDSKGDRVWVRGFDGTVQHPNPIREEGSGSVRMVFANVTRDEENRLVALTTESGRDLWSRTANFDAEGTATGPFFYTETLLMDWGASETVVARLHAGRWYHCALQSLRPESGEILGTYYHPGHLHYGPTVASPEAGTRMLLAYGSNSSARFVPELVPFETERHCGAVVLLGENDFFGQAYPYSRAVDRDDWPEAPTAREHSYLCIAPFAPDPDATVADVSVHRTSEGLAASIEVRLADGRIVRTDGDLFPTSVYLVLDQQAEIASRDQEVVSTFVFIRDGREVLLTLETVLVATAADVPAISVG</sequence>
<accession>A0A956NIP5</accession>
<evidence type="ECO:0000313" key="1">
    <source>
        <dbReference type="EMBL" id="MCA9759301.1"/>
    </source>
</evidence>
<reference evidence="1" key="2">
    <citation type="journal article" date="2021" name="Microbiome">
        <title>Successional dynamics and alternative stable states in a saline activated sludge microbial community over 9 years.</title>
        <authorList>
            <person name="Wang Y."/>
            <person name="Ye J."/>
            <person name="Ju F."/>
            <person name="Liu L."/>
            <person name="Boyd J.A."/>
            <person name="Deng Y."/>
            <person name="Parks D.H."/>
            <person name="Jiang X."/>
            <person name="Yin X."/>
            <person name="Woodcroft B.J."/>
            <person name="Tyson G.W."/>
            <person name="Hugenholtz P."/>
            <person name="Polz M.F."/>
            <person name="Zhang T."/>
        </authorList>
    </citation>
    <scope>NUCLEOTIDE SEQUENCE</scope>
    <source>
        <strain evidence="1">HKST-UBA02</strain>
    </source>
</reference>
<name>A0A956NIP5_UNCEI</name>
<protein>
    <submittedName>
        <fullName evidence="1">Uncharacterized protein</fullName>
    </submittedName>
</protein>
<dbReference type="EMBL" id="JAGQHS010000306">
    <property type="protein sequence ID" value="MCA9759301.1"/>
    <property type="molecule type" value="Genomic_DNA"/>
</dbReference>
<evidence type="ECO:0000313" key="2">
    <source>
        <dbReference type="Proteomes" id="UP000739538"/>
    </source>
</evidence>
<proteinExistence type="predicted"/>
<dbReference type="Proteomes" id="UP000739538">
    <property type="component" value="Unassembled WGS sequence"/>
</dbReference>